<feature type="domain" description="ABC3 transporter permease C-terminal" evidence="7">
    <location>
        <begin position="222"/>
        <end position="329"/>
    </location>
</feature>
<dbReference type="Pfam" id="PF02687">
    <property type="entry name" value="FtsX"/>
    <property type="match status" value="1"/>
</dbReference>
<protein>
    <submittedName>
        <fullName evidence="8">FtsX-like permease family protein</fullName>
    </submittedName>
</protein>
<evidence type="ECO:0000313" key="9">
    <source>
        <dbReference type="Proteomes" id="UP000183952"/>
    </source>
</evidence>
<organism evidence="8 9">
    <name type="scientific">Hathewaya proteolytica DSM 3090</name>
    <dbReference type="NCBI Taxonomy" id="1121331"/>
    <lineage>
        <taxon>Bacteria</taxon>
        <taxon>Bacillati</taxon>
        <taxon>Bacillota</taxon>
        <taxon>Clostridia</taxon>
        <taxon>Eubacteriales</taxon>
        <taxon>Clostridiaceae</taxon>
        <taxon>Hathewaya</taxon>
    </lineage>
</organism>
<evidence type="ECO:0000256" key="1">
    <source>
        <dbReference type="ARBA" id="ARBA00004651"/>
    </source>
</evidence>
<evidence type="ECO:0000259" key="7">
    <source>
        <dbReference type="Pfam" id="PF02687"/>
    </source>
</evidence>
<dbReference type="EMBL" id="FRAD01000010">
    <property type="protein sequence ID" value="SHJ94309.1"/>
    <property type="molecule type" value="Genomic_DNA"/>
</dbReference>
<gene>
    <name evidence="8" type="ORF">SAMN02745248_01372</name>
</gene>
<evidence type="ECO:0000256" key="2">
    <source>
        <dbReference type="ARBA" id="ARBA00022475"/>
    </source>
</evidence>
<evidence type="ECO:0000256" key="5">
    <source>
        <dbReference type="ARBA" id="ARBA00023136"/>
    </source>
</evidence>
<sequence length="340" mass="38620">MINYLLGRLAKDKSQLIILIMMNIAMIFVTLYFIQYGVFKSVFSRDNMGQNILVVNSNNLKLHTLNTIINEINASSSNKIAYINCAKKMGNNEVVAFFNEEYLNKHGINDLMWGHLMKDNEFITDYHLNAQNFIIGKDTLVVSGGAYNSICNNDIHYLITEKKFKEHFSEVNSIDVFFHKSLEKIEINNITSIWKQHDSNATFTDFCGFSPGGFSAVLNTLIMAAVALLGCFFILTSVIKIVIANQTQEIKIMILCGAQKKNICLLHCLEISVISILSLIVSNLLFMFCVNKGYFIFPTINYTSHFLGNAIYFLFVIVLTILCSTKILRDKKIYLRGQVM</sequence>
<keyword evidence="2" id="KW-1003">Cell membrane</keyword>
<dbReference type="RefSeq" id="WP_072903385.1">
    <property type="nucleotide sequence ID" value="NZ_FRAD01000010.1"/>
</dbReference>
<keyword evidence="4 6" id="KW-1133">Transmembrane helix</keyword>
<feature type="transmembrane region" description="Helical" evidence="6">
    <location>
        <begin position="221"/>
        <end position="243"/>
    </location>
</feature>
<keyword evidence="3 6" id="KW-0812">Transmembrane</keyword>
<dbReference type="GO" id="GO:0005886">
    <property type="term" value="C:plasma membrane"/>
    <property type="evidence" value="ECO:0007669"/>
    <property type="project" value="UniProtKB-SubCell"/>
</dbReference>
<reference evidence="8 9" key="1">
    <citation type="submission" date="2016-11" db="EMBL/GenBank/DDBJ databases">
        <authorList>
            <person name="Jaros S."/>
            <person name="Januszkiewicz K."/>
            <person name="Wedrychowicz H."/>
        </authorList>
    </citation>
    <scope>NUCLEOTIDE SEQUENCE [LARGE SCALE GENOMIC DNA]</scope>
    <source>
        <strain evidence="8 9">DSM 3090</strain>
    </source>
</reference>
<dbReference type="STRING" id="1121331.SAMN02745248_01372"/>
<evidence type="ECO:0000256" key="3">
    <source>
        <dbReference type="ARBA" id="ARBA00022692"/>
    </source>
</evidence>
<comment type="subcellular location">
    <subcellularLocation>
        <location evidence="1">Cell membrane</location>
        <topology evidence="1">Multi-pass membrane protein</topology>
    </subcellularLocation>
</comment>
<dbReference type="Proteomes" id="UP000183952">
    <property type="component" value="Unassembled WGS sequence"/>
</dbReference>
<feature type="transmembrane region" description="Helical" evidence="6">
    <location>
        <begin position="306"/>
        <end position="328"/>
    </location>
</feature>
<evidence type="ECO:0000313" key="8">
    <source>
        <dbReference type="EMBL" id="SHJ94309.1"/>
    </source>
</evidence>
<evidence type="ECO:0000256" key="6">
    <source>
        <dbReference type="SAM" id="Phobius"/>
    </source>
</evidence>
<feature type="transmembrane region" description="Helical" evidence="6">
    <location>
        <begin position="16"/>
        <end position="38"/>
    </location>
</feature>
<dbReference type="AlphaFoldDB" id="A0A1M6NF77"/>
<proteinExistence type="predicted"/>
<dbReference type="InterPro" id="IPR003838">
    <property type="entry name" value="ABC3_permease_C"/>
</dbReference>
<name>A0A1M6NF77_9CLOT</name>
<keyword evidence="5 6" id="KW-0472">Membrane</keyword>
<keyword evidence="9" id="KW-1185">Reference proteome</keyword>
<accession>A0A1M6NF77</accession>
<evidence type="ECO:0000256" key="4">
    <source>
        <dbReference type="ARBA" id="ARBA00022989"/>
    </source>
</evidence>
<feature type="transmembrane region" description="Helical" evidence="6">
    <location>
        <begin position="264"/>
        <end position="286"/>
    </location>
</feature>